<dbReference type="PROSITE" id="PS50879">
    <property type="entry name" value="RNASE_H_1"/>
    <property type="match status" value="1"/>
</dbReference>
<dbReference type="InterPro" id="IPR000477">
    <property type="entry name" value="RT_dom"/>
</dbReference>
<reference evidence="2 3" key="1">
    <citation type="journal article" date="2022" name="G3 (Bethesda)">
        <title>Whole-genome sequence and methylome profiling of the almond [Prunus dulcis (Mill.) D.A. Webb] cultivar 'Nonpareil'.</title>
        <authorList>
            <person name="D'Amico-Willman K.M."/>
            <person name="Ouma W.Z."/>
            <person name="Meulia T."/>
            <person name="Sideli G.M."/>
            <person name="Gradziel T.M."/>
            <person name="Fresnedo-Ramirez J."/>
        </authorList>
    </citation>
    <scope>NUCLEOTIDE SEQUENCE [LARGE SCALE GENOMIC DNA]</scope>
    <source>
        <strain evidence="2">Clone GOH B32 T37-40</strain>
    </source>
</reference>
<proteinExistence type="predicted"/>
<protein>
    <recommendedName>
        <fullName evidence="1">RNase H type-1 domain-containing protein</fullName>
    </recommendedName>
</protein>
<dbReference type="InterPro" id="IPR002156">
    <property type="entry name" value="RNaseH_domain"/>
</dbReference>
<sequence>MPVLKRITGAVRICVDYRNLNEASPKDEYPMLMADMLVDGAAHNQMLSFMDGNAGYNQIMCPGHIGAFEYTVKPFGLRNAGATYQRAMNSVFHNRIGHSLEEYTDDVVIKCLEEGNHASNMRKAFLRMRQHKVKMNPKKCVFGVQAGNFLGFLVHQRGIQIDKNKEKSIIEALPPWNKKELQSLLGKINFLRRFISNSPGKIQHFSSLLRLKQEQMFKWEEQHQQAFEEIKHYLSNPLVLSPPKRGRLLKLYVFASELSIGSLLVEDNKEGKEHAVYYLSRTLTEVEMTYSAIERLCLALYFIAVKLRHYMLPFTIYIIAKTDVINYMLTRPMLRGRIGKWTLALTEFAFRYVPQKAVKGQAVADLLADHPGEEMKIWTLWTWQMQIYFQCTNNRAEYEALIIGLEMLVELGIQSVEILGDSTLVLKQIAGEYKCLSPSLAIYLVAARNLQTEFREATWEHIPREENFAANELAQIATCIQMPEDCVQRIIKV</sequence>
<gene>
    <name evidence="2" type="ORF">L3X38_042354</name>
</gene>
<feature type="domain" description="RNase H type-1" evidence="1">
    <location>
        <begin position="338"/>
        <end position="483"/>
    </location>
</feature>
<evidence type="ECO:0000313" key="3">
    <source>
        <dbReference type="Proteomes" id="UP001054821"/>
    </source>
</evidence>
<keyword evidence="3" id="KW-1185">Reference proteome</keyword>
<dbReference type="Proteomes" id="UP001054821">
    <property type="component" value="Chromosome 8"/>
</dbReference>
<dbReference type="Gene3D" id="3.30.70.270">
    <property type="match status" value="2"/>
</dbReference>
<dbReference type="GO" id="GO:0004523">
    <property type="term" value="F:RNA-DNA hybrid ribonuclease activity"/>
    <property type="evidence" value="ECO:0007669"/>
    <property type="project" value="InterPro"/>
</dbReference>
<evidence type="ECO:0000313" key="2">
    <source>
        <dbReference type="EMBL" id="KAI5313180.1"/>
    </source>
</evidence>
<dbReference type="AlphaFoldDB" id="A0AAD4YL90"/>
<dbReference type="Pfam" id="PF17919">
    <property type="entry name" value="RT_RNaseH_2"/>
    <property type="match status" value="1"/>
</dbReference>
<dbReference type="PANTHER" id="PTHR48475:SF1">
    <property type="entry name" value="RNASE H TYPE-1 DOMAIN-CONTAINING PROTEIN"/>
    <property type="match status" value="1"/>
</dbReference>
<comment type="caution">
    <text evidence="2">The sequence shown here is derived from an EMBL/GenBank/DDBJ whole genome shotgun (WGS) entry which is preliminary data.</text>
</comment>
<dbReference type="InterPro" id="IPR043128">
    <property type="entry name" value="Rev_trsase/Diguanyl_cyclase"/>
</dbReference>
<dbReference type="Gene3D" id="3.30.420.10">
    <property type="entry name" value="Ribonuclease H-like superfamily/Ribonuclease H"/>
    <property type="match status" value="1"/>
</dbReference>
<organism evidence="2 3">
    <name type="scientific">Prunus dulcis</name>
    <name type="common">Almond</name>
    <name type="synonym">Amygdalus dulcis</name>
    <dbReference type="NCBI Taxonomy" id="3755"/>
    <lineage>
        <taxon>Eukaryota</taxon>
        <taxon>Viridiplantae</taxon>
        <taxon>Streptophyta</taxon>
        <taxon>Embryophyta</taxon>
        <taxon>Tracheophyta</taxon>
        <taxon>Spermatophyta</taxon>
        <taxon>Magnoliopsida</taxon>
        <taxon>eudicotyledons</taxon>
        <taxon>Gunneridae</taxon>
        <taxon>Pentapetalae</taxon>
        <taxon>rosids</taxon>
        <taxon>fabids</taxon>
        <taxon>Rosales</taxon>
        <taxon>Rosaceae</taxon>
        <taxon>Amygdaloideae</taxon>
        <taxon>Amygdaleae</taxon>
        <taxon>Prunus</taxon>
    </lineage>
</organism>
<dbReference type="InterPro" id="IPR041577">
    <property type="entry name" value="RT_RNaseH_2"/>
</dbReference>
<dbReference type="EMBL" id="JAJFAZ020000008">
    <property type="protein sequence ID" value="KAI5313180.1"/>
    <property type="molecule type" value="Genomic_DNA"/>
</dbReference>
<dbReference type="InterPro" id="IPR036397">
    <property type="entry name" value="RNaseH_sf"/>
</dbReference>
<dbReference type="Pfam" id="PF00078">
    <property type="entry name" value="RVT_1"/>
    <property type="match status" value="1"/>
</dbReference>
<dbReference type="GO" id="GO:0003676">
    <property type="term" value="F:nucleic acid binding"/>
    <property type="evidence" value="ECO:0007669"/>
    <property type="project" value="InterPro"/>
</dbReference>
<dbReference type="CDD" id="cd09279">
    <property type="entry name" value="RNase_HI_like"/>
    <property type="match status" value="1"/>
</dbReference>
<dbReference type="CDD" id="cd01647">
    <property type="entry name" value="RT_LTR"/>
    <property type="match status" value="1"/>
</dbReference>
<evidence type="ECO:0000259" key="1">
    <source>
        <dbReference type="PROSITE" id="PS50879"/>
    </source>
</evidence>
<dbReference type="SUPFAM" id="SSF56672">
    <property type="entry name" value="DNA/RNA polymerases"/>
    <property type="match status" value="1"/>
</dbReference>
<dbReference type="Pfam" id="PF13456">
    <property type="entry name" value="RVT_3"/>
    <property type="match status" value="1"/>
</dbReference>
<name>A0AAD4YL90_PRUDU</name>
<dbReference type="PANTHER" id="PTHR48475">
    <property type="entry name" value="RIBONUCLEASE H"/>
    <property type="match status" value="1"/>
</dbReference>
<dbReference type="SUPFAM" id="SSF53098">
    <property type="entry name" value="Ribonuclease H-like"/>
    <property type="match status" value="1"/>
</dbReference>
<accession>A0AAD4YL90</accession>
<dbReference type="InterPro" id="IPR043502">
    <property type="entry name" value="DNA/RNA_pol_sf"/>
</dbReference>
<dbReference type="InterPro" id="IPR012337">
    <property type="entry name" value="RNaseH-like_sf"/>
</dbReference>